<dbReference type="Pfam" id="PF10306">
    <property type="entry name" value="FLILHELTA"/>
    <property type="match status" value="1"/>
</dbReference>
<gene>
    <name evidence="1" type="ORF">EJ05DRAFT_479190</name>
</gene>
<organism evidence="1 2">
    <name type="scientific">Pseudovirgaria hyperparasitica</name>
    <dbReference type="NCBI Taxonomy" id="470096"/>
    <lineage>
        <taxon>Eukaryota</taxon>
        <taxon>Fungi</taxon>
        <taxon>Dikarya</taxon>
        <taxon>Ascomycota</taxon>
        <taxon>Pezizomycotina</taxon>
        <taxon>Dothideomycetes</taxon>
        <taxon>Dothideomycetes incertae sedis</taxon>
        <taxon>Acrospermales</taxon>
        <taxon>Acrospermaceae</taxon>
        <taxon>Pseudovirgaria</taxon>
    </lineage>
</organism>
<evidence type="ECO:0000313" key="1">
    <source>
        <dbReference type="EMBL" id="KAF2754769.1"/>
    </source>
</evidence>
<dbReference type="PANTHER" id="PTHR28002">
    <property type="entry name" value="MIOREX COMPLEX COMPONENT 11"/>
    <property type="match status" value="1"/>
</dbReference>
<protein>
    <submittedName>
        <fullName evidence="1">Uncharacterized protein</fullName>
    </submittedName>
</protein>
<name>A0A6A6VY51_9PEZI</name>
<reference evidence="1" key="1">
    <citation type="journal article" date="2020" name="Stud. Mycol.">
        <title>101 Dothideomycetes genomes: a test case for predicting lifestyles and emergence of pathogens.</title>
        <authorList>
            <person name="Haridas S."/>
            <person name="Albert R."/>
            <person name="Binder M."/>
            <person name="Bloem J."/>
            <person name="Labutti K."/>
            <person name="Salamov A."/>
            <person name="Andreopoulos B."/>
            <person name="Baker S."/>
            <person name="Barry K."/>
            <person name="Bills G."/>
            <person name="Bluhm B."/>
            <person name="Cannon C."/>
            <person name="Castanera R."/>
            <person name="Culley D."/>
            <person name="Daum C."/>
            <person name="Ezra D."/>
            <person name="Gonzalez J."/>
            <person name="Henrissat B."/>
            <person name="Kuo A."/>
            <person name="Liang C."/>
            <person name="Lipzen A."/>
            <person name="Lutzoni F."/>
            <person name="Magnuson J."/>
            <person name="Mondo S."/>
            <person name="Nolan M."/>
            <person name="Ohm R."/>
            <person name="Pangilinan J."/>
            <person name="Park H.-J."/>
            <person name="Ramirez L."/>
            <person name="Alfaro M."/>
            <person name="Sun H."/>
            <person name="Tritt A."/>
            <person name="Yoshinaga Y."/>
            <person name="Zwiers L.-H."/>
            <person name="Turgeon B."/>
            <person name="Goodwin S."/>
            <person name="Spatafora J."/>
            <person name="Crous P."/>
            <person name="Grigoriev I."/>
        </authorList>
    </citation>
    <scope>NUCLEOTIDE SEQUENCE</scope>
    <source>
        <strain evidence="1">CBS 121739</strain>
    </source>
</reference>
<dbReference type="OrthoDB" id="5580261at2759"/>
<accession>A0A6A6VY51</accession>
<sequence length="299" mass="34055">MMPLRTPPHAPTTIRYLFRTPYQSSLRSQRRCYTGKQPLTPGNTQSNPAANVKAAQQQASSVERLINRLPKFTRFRAHALRTAPLSHISAFLILHELTAIIPLFGLVGAFHYYDWLPPGFAEGYWVKEGTLRFGKWMRKRGWISEEEKREAGEYVEQEAIREEGEQQRQNKGWRRWIKQREDEQDVSEEAIEKKKKNLVTRAAQGAWGQVADKDNRSTWWGRGEGGVRLVVEFATAYAVVKAFMIPRVLFSIWGTPWFARVAVEPIARRTVTPIWTRLKGIFGGRKGSGPPSPGPPASG</sequence>
<dbReference type="InterPro" id="IPR018811">
    <property type="entry name" value="MRX11"/>
</dbReference>
<dbReference type="RefSeq" id="XP_033597220.1">
    <property type="nucleotide sequence ID" value="XM_033744623.1"/>
</dbReference>
<dbReference type="GO" id="GO:0005739">
    <property type="term" value="C:mitochondrion"/>
    <property type="evidence" value="ECO:0007669"/>
    <property type="project" value="TreeGrafter"/>
</dbReference>
<dbReference type="GeneID" id="54485677"/>
<dbReference type="PANTHER" id="PTHR28002:SF1">
    <property type="entry name" value="MIOREX COMPLEX COMPONENT 11"/>
    <property type="match status" value="1"/>
</dbReference>
<evidence type="ECO:0000313" key="2">
    <source>
        <dbReference type="Proteomes" id="UP000799437"/>
    </source>
</evidence>
<keyword evidence="2" id="KW-1185">Reference proteome</keyword>
<dbReference type="EMBL" id="ML996579">
    <property type="protein sequence ID" value="KAF2754769.1"/>
    <property type="molecule type" value="Genomic_DNA"/>
</dbReference>
<dbReference type="Proteomes" id="UP000799437">
    <property type="component" value="Unassembled WGS sequence"/>
</dbReference>
<proteinExistence type="predicted"/>
<dbReference type="AlphaFoldDB" id="A0A6A6VY51"/>